<dbReference type="RefSeq" id="WP_136579838.1">
    <property type="nucleotide sequence ID" value="NZ_STFF01000008.1"/>
</dbReference>
<protein>
    <submittedName>
        <fullName evidence="1">Uncharacterized protein</fullName>
    </submittedName>
</protein>
<accession>A0A4S8HMP7</accession>
<dbReference type="AlphaFoldDB" id="A0A4S8HMP7"/>
<comment type="caution">
    <text evidence="1">The sequence shown here is derived from an EMBL/GenBank/DDBJ whole genome shotgun (WGS) entry which is preliminary data.</text>
</comment>
<gene>
    <name evidence="1" type="ORF">FAM09_24705</name>
</gene>
<sequence>MEQKPLIIDGNNAKKLFPKSSDEWKAILIENFGKDFFNEKITDRVKTFEDACLVIGIDPADVCHEADEPDDVAYKKLKVIARALNEGWEPDYNNSNQRKWFPWFYMDKPGFRLHGCDYAYSITPVGARLVFKSEELARYAANQFLVLYSNYYE</sequence>
<organism evidence="1 2">
    <name type="scientific">Niastella caeni</name>
    <dbReference type="NCBI Taxonomy" id="2569763"/>
    <lineage>
        <taxon>Bacteria</taxon>
        <taxon>Pseudomonadati</taxon>
        <taxon>Bacteroidota</taxon>
        <taxon>Chitinophagia</taxon>
        <taxon>Chitinophagales</taxon>
        <taxon>Chitinophagaceae</taxon>
        <taxon>Niastella</taxon>
    </lineage>
</organism>
<reference evidence="1 2" key="1">
    <citation type="submission" date="2019-04" db="EMBL/GenBank/DDBJ databases">
        <title>Niastella caeni sp. nov., isolated from activated sludge.</title>
        <authorList>
            <person name="Sheng M."/>
        </authorList>
    </citation>
    <scope>NUCLEOTIDE SEQUENCE [LARGE SCALE GENOMIC DNA]</scope>
    <source>
        <strain evidence="1 2">HX-2-15</strain>
    </source>
</reference>
<evidence type="ECO:0000313" key="2">
    <source>
        <dbReference type="Proteomes" id="UP000306918"/>
    </source>
</evidence>
<dbReference type="Proteomes" id="UP000306918">
    <property type="component" value="Unassembled WGS sequence"/>
</dbReference>
<dbReference type="EMBL" id="STFF01000008">
    <property type="protein sequence ID" value="THU34222.1"/>
    <property type="molecule type" value="Genomic_DNA"/>
</dbReference>
<dbReference type="OrthoDB" id="1038140at2"/>
<keyword evidence="2" id="KW-1185">Reference proteome</keyword>
<evidence type="ECO:0000313" key="1">
    <source>
        <dbReference type="EMBL" id="THU34222.1"/>
    </source>
</evidence>
<proteinExistence type="predicted"/>
<name>A0A4S8HMP7_9BACT</name>